<reference evidence="3 4" key="1">
    <citation type="submission" date="2016-08" db="EMBL/GenBank/DDBJ databases">
        <authorList>
            <person name="Seilhamer J.J."/>
        </authorList>
    </citation>
    <scope>NUCLEOTIDE SEQUENCE [LARGE SCALE GENOMIC DNA]</scope>
    <source>
        <strain evidence="3">L21-II-0</strain>
    </source>
</reference>
<dbReference type="Proteomes" id="UP000184671">
    <property type="component" value="Unassembled WGS sequence"/>
</dbReference>
<dbReference type="RefSeq" id="WP_074368574.1">
    <property type="nucleotide sequence ID" value="NZ_FMID01000004.1"/>
</dbReference>
<proteinExistence type="predicted"/>
<evidence type="ECO:0000259" key="2">
    <source>
        <dbReference type="Pfam" id="PF07790"/>
    </source>
</evidence>
<protein>
    <recommendedName>
        <fullName evidence="2">Archaeal Type IV pilin N-terminal domain-containing protein</fullName>
    </recommendedName>
</protein>
<keyword evidence="1" id="KW-1133">Transmembrane helix</keyword>
<dbReference type="AlphaFoldDB" id="A0A1M4MHD1"/>
<feature type="transmembrane region" description="Helical" evidence="1">
    <location>
        <begin position="12"/>
        <end position="35"/>
    </location>
</feature>
<dbReference type="InterPro" id="IPR012859">
    <property type="entry name" value="Pilin_N_archaeal"/>
</dbReference>
<keyword evidence="1" id="KW-0812">Transmembrane</keyword>
<accession>A0A1M4MHD1</accession>
<name>A0A1M4MHD1_9EURY</name>
<sequence length="190" mass="20237">MTSREKNDDAVSPVVGVMLMLVVTIIIAAIVSGFAGGLASGTSKPVQATIKADYSQNNGMTITHTGGDTINTLQTKIIVAPTADFGGYEHLRWEVSTANVNVAKDGGGRPWFDPKKSSGELARTFQPGEMAVVRDLAQVQPAMSGEPGETDVNNVDYGFQNKNARGQRFILSIVDDTGRTIAQTEVLIRP</sequence>
<dbReference type="InterPro" id="IPR013373">
    <property type="entry name" value="Flagellin/pilin_N_arc"/>
</dbReference>
<evidence type="ECO:0000313" key="4">
    <source>
        <dbReference type="Proteomes" id="UP000184671"/>
    </source>
</evidence>
<dbReference type="NCBIfam" id="TIGR02537">
    <property type="entry name" value="arch_flag_Nterm"/>
    <property type="match status" value="1"/>
</dbReference>
<dbReference type="STRING" id="118126.L21_0126"/>
<keyword evidence="1" id="KW-0472">Membrane</keyword>
<organism evidence="3 4">
    <name type="scientific">Methanoculleus chikugoensis</name>
    <dbReference type="NCBI Taxonomy" id="118126"/>
    <lineage>
        <taxon>Archaea</taxon>
        <taxon>Methanobacteriati</taxon>
        <taxon>Methanobacteriota</taxon>
        <taxon>Stenosarchaea group</taxon>
        <taxon>Methanomicrobia</taxon>
        <taxon>Methanomicrobiales</taxon>
        <taxon>Methanomicrobiaceae</taxon>
        <taxon>Methanoculleus</taxon>
    </lineage>
</organism>
<evidence type="ECO:0000256" key="1">
    <source>
        <dbReference type="SAM" id="Phobius"/>
    </source>
</evidence>
<feature type="domain" description="Archaeal Type IV pilin N-terminal" evidence="2">
    <location>
        <begin position="9"/>
        <end position="82"/>
    </location>
</feature>
<dbReference type="Pfam" id="PF07790">
    <property type="entry name" value="Pilin_N"/>
    <property type="match status" value="1"/>
</dbReference>
<gene>
    <name evidence="3" type="ORF">L21_0126</name>
</gene>
<evidence type="ECO:0000313" key="3">
    <source>
        <dbReference type="EMBL" id="SCL74258.1"/>
    </source>
</evidence>
<dbReference type="OrthoDB" id="112390at2157"/>
<dbReference type="EMBL" id="FMID01000004">
    <property type="protein sequence ID" value="SCL74258.1"/>
    <property type="molecule type" value="Genomic_DNA"/>
</dbReference>